<keyword evidence="2" id="KW-0479">Metal-binding</keyword>
<dbReference type="InterPro" id="IPR050725">
    <property type="entry name" value="CysQ/Inositol_MonoPase"/>
</dbReference>
<sequence>MTIEPGGDDARLARTLAQAAGLALLEVRAGSAEGTELKDAGDARAQAVLAGLLAESCPGDAVLSEEAADSAARLSADRVWIIDPLDGTREFSERPRSDWAVHVAFWEKGELAAGAVALPARDVAYGTDEPPVLPVRAEGPIRLAVSRSRPPAFVTAVAEELGAELVPMGSAGVKCSSVWTGEADAYLHAGGQFEWDSAAPVAVARAAGLHTSRIDGSPLVYNRPDPKLPDLLVCRTEFAETILKTVARHNSEVSTR</sequence>
<keyword evidence="6" id="KW-0378">Hydrolase</keyword>
<protein>
    <recommendedName>
        <fullName evidence="4">3'(2'),5-bisphosphonucleoside 3'(2')-phosphohydrolase</fullName>
    </recommendedName>
    <alternativeName>
        <fullName evidence="5">DPNPase</fullName>
    </alternativeName>
</protein>
<dbReference type="PANTHER" id="PTHR43028:SF5">
    <property type="entry name" value="3'(2'),5'-BISPHOSPHATE NUCLEOTIDASE 1"/>
    <property type="match status" value="1"/>
</dbReference>
<evidence type="ECO:0000256" key="5">
    <source>
        <dbReference type="ARBA" id="ARBA00042530"/>
    </source>
</evidence>
<evidence type="ECO:0000313" key="6">
    <source>
        <dbReference type="EMBL" id="MDP9825605.1"/>
    </source>
</evidence>
<dbReference type="Gene3D" id="3.30.540.10">
    <property type="entry name" value="Fructose-1,6-Bisphosphatase, subunit A, domain 1"/>
    <property type="match status" value="1"/>
</dbReference>
<dbReference type="PRINTS" id="PR00377">
    <property type="entry name" value="IMPHPHTASES"/>
</dbReference>
<evidence type="ECO:0000256" key="4">
    <source>
        <dbReference type="ARBA" id="ARBA00041694"/>
    </source>
</evidence>
<dbReference type="RefSeq" id="WP_307239565.1">
    <property type="nucleotide sequence ID" value="NZ_JAUSQZ010000001.1"/>
</dbReference>
<dbReference type="CDD" id="cd01638">
    <property type="entry name" value="CysQ"/>
    <property type="match status" value="1"/>
</dbReference>
<keyword evidence="3" id="KW-0460">Magnesium</keyword>
<comment type="catalytic activity">
    <reaction evidence="1">
        <text>adenosine 3',5'-bisphosphate + H2O = AMP + phosphate</text>
        <dbReference type="Rhea" id="RHEA:10040"/>
        <dbReference type="ChEBI" id="CHEBI:15377"/>
        <dbReference type="ChEBI" id="CHEBI:43474"/>
        <dbReference type="ChEBI" id="CHEBI:58343"/>
        <dbReference type="ChEBI" id="CHEBI:456215"/>
        <dbReference type="EC" id="3.1.3.7"/>
    </reaction>
</comment>
<evidence type="ECO:0000256" key="1">
    <source>
        <dbReference type="ARBA" id="ARBA00001625"/>
    </source>
</evidence>
<comment type="caution">
    <text evidence="6">The sequence shown here is derived from an EMBL/GenBank/DDBJ whole genome shotgun (WGS) entry which is preliminary data.</text>
</comment>
<reference evidence="6 7" key="1">
    <citation type="submission" date="2023-07" db="EMBL/GenBank/DDBJ databases">
        <title>Sequencing the genomes of 1000 actinobacteria strains.</title>
        <authorList>
            <person name="Klenk H.-P."/>
        </authorList>
    </citation>
    <scope>NUCLEOTIDE SEQUENCE [LARGE SCALE GENOMIC DNA]</scope>
    <source>
        <strain evidence="6 7">DSM 44388</strain>
    </source>
</reference>
<dbReference type="Gene3D" id="3.40.190.80">
    <property type="match status" value="1"/>
</dbReference>
<dbReference type="Proteomes" id="UP001235712">
    <property type="component" value="Unassembled WGS sequence"/>
</dbReference>
<gene>
    <name evidence="6" type="ORF">J2S57_001354</name>
</gene>
<dbReference type="SUPFAM" id="SSF56655">
    <property type="entry name" value="Carbohydrate phosphatase"/>
    <property type="match status" value="1"/>
</dbReference>
<dbReference type="PANTHER" id="PTHR43028">
    <property type="entry name" value="3'(2'),5'-BISPHOSPHATE NUCLEOTIDASE 1"/>
    <property type="match status" value="1"/>
</dbReference>
<dbReference type="Pfam" id="PF00459">
    <property type="entry name" value="Inositol_P"/>
    <property type="match status" value="1"/>
</dbReference>
<evidence type="ECO:0000313" key="7">
    <source>
        <dbReference type="Proteomes" id="UP001235712"/>
    </source>
</evidence>
<keyword evidence="7" id="KW-1185">Reference proteome</keyword>
<dbReference type="EMBL" id="JAUSQZ010000001">
    <property type="protein sequence ID" value="MDP9825605.1"/>
    <property type="molecule type" value="Genomic_DNA"/>
</dbReference>
<evidence type="ECO:0000256" key="2">
    <source>
        <dbReference type="ARBA" id="ARBA00022723"/>
    </source>
</evidence>
<dbReference type="InterPro" id="IPR000760">
    <property type="entry name" value="Inositol_monophosphatase-like"/>
</dbReference>
<organism evidence="6 7">
    <name type="scientific">Kineosporia succinea</name>
    <dbReference type="NCBI Taxonomy" id="84632"/>
    <lineage>
        <taxon>Bacteria</taxon>
        <taxon>Bacillati</taxon>
        <taxon>Actinomycetota</taxon>
        <taxon>Actinomycetes</taxon>
        <taxon>Kineosporiales</taxon>
        <taxon>Kineosporiaceae</taxon>
        <taxon>Kineosporia</taxon>
    </lineage>
</organism>
<proteinExistence type="predicted"/>
<dbReference type="GO" id="GO:0008441">
    <property type="term" value="F:3'(2'),5'-bisphosphate nucleotidase activity"/>
    <property type="evidence" value="ECO:0007669"/>
    <property type="project" value="UniProtKB-EC"/>
</dbReference>
<name>A0ABT9P0H8_9ACTN</name>
<dbReference type="InterPro" id="IPR020583">
    <property type="entry name" value="Inositol_monoP_metal-BS"/>
</dbReference>
<dbReference type="PROSITE" id="PS00629">
    <property type="entry name" value="IMP_1"/>
    <property type="match status" value="1"/>
</dbReference>
<accession>A0ABT9P0H8</accession>
<evidence type="ECO:0000256" key="3">
    <source>
        <dbReference type="ARBA" id="ARBA00022842"/>
    </source>
</evidence>